<feature type="compositionally biased region" description="Polar residues" evidence="1">
    <location>
        <begin position="103"/>
        <end position="113"/>
    </location>
</feature>
<name>A0A6J1KL02_CUCMA</name>
<dbReference type="GeneID" id="111495147"/>
<feature type="region of interest" description="Disordered" evidence="1">
    <location>
        <begin position="1"/>
        <end position="22"/>
    </location>
</feature>
<evidence type="ECO:0000313" key="2">
    <source>
        <dbReference type="Proteomes" id="UP000504608"/>
    </source>
</evidence>
<reference evidence="3" key="1">
    <citation type="submission" date="2025-08" db="UniProtKB">
        <authorList>
            <consortium name="RefSeq"/>
        </authorList>
    </citation>
    <scope>IDENTIFICATION</scope>
    <source>
        <tissue evidence="3">Young leaves</tissue>
    </source>
</reference>
<gene>
    <name evidence="3" type="primary">LOC111495147</name>
</gene>
<feature type="compositionally biased region" description="Polar residues" evidence="1">
    <location>
        <begin position="1"/>
        <end position="12"/>
    </location>
</feature>
<feature type="compositionally biased region" description="Basic and acidic residues" evidence="1">
    <location>
        <begin position="13"/>
        <end position="22"/>
    </location>
</feature>
<proteinExistence type="predicted"/>
<dbReference type="KEGG" id="cmax:111495147"/>
<organism evidence="2 3">
    <name type="scientific">Cucurbita maxima</name>
    <name type="common">Pumpkin</name>
    <name type="synonym">Winter squash</name>
    <dbReference type="NCBI Taxonomy" id="3661"/>
    <lineage>
        <taxon>Eukaryota</taxon>
        <taxon>Viridiplantae</taxon>
        <taxon>Streptophyta</taxon>
        <taxon>Embryophyta</taxon>
        <taxon>Tracheophyta</taxon>
        <taxon>Spermatophyta</taxon>
        <taxon>Magnoliopsida</taxon>
        <taxon>eudicotyledons</taxon>
        <taxon>Gunneridae</taxon>
        <taxon>Pentapetalae</taxon>
        <taxon>rosids</taxon>
        <taxon>fabids</taxon>
        <taxon>Cucurbitales</taxon>
        <taxon>Cucurbitaceae</taxon>
        <taxon>Cucurbiteae</taxon>
        <taxon>Cucurbita</taxon>
    </lineage>
</organism>
<dbReference type="RefSeq" id="XP_023000809.1">
    <property type="nucleotide sequence ID" value="XM_023145041.1"/>
</dbReference>
<feature type="region of interest" description="Disordered" evidence="1">
    <location>
        <begin position="168"/>
        <end position="207"/>
    </location>
</feature>
<dbReference type="OrthoDB" id="60860at2759"/>
<evidence type="ECO:0000313" key="3">
    <source>
        <dbReference type="RefSeq" id="XP_023000809.1"/>
    </source>
</evidence>
<accession>A0A6J1KL02</accession>
<dbReference type="AlphaFoldDB" id="A0A6J1KL02"/>
<sequence length="207" mass="22493">MFGRVRSSSSVDSLERPPSKVLKDDRLSIYETTLRKLKLGSQLDSIPPKAKDGALEDGETNSFSCSSRTKAMKTEACNSPACFSKGSHELANPTKKDLKTIGSDYSTSTTSTHEASRDCQSTEHSTQQRKMKNSIKYLFSNHKNSQGISTIVEEEMTTTTEDICCMVTSPSSNASQSSDNTKLHSEQESIGSLTISSESSSITNLVA</sequence>
<feature type="region of interest" description="Disordered" evidence="1">
    <location>
        <begin position="97"/>
        <end position="130"/>
    </location>
</feature>
<feature type="compositionally biased region" description="Low complexity" evidence="1">
    <location>
        <begin position="169"/>
        <end position="178"/>
    </location>
</feature>
<protein>
    <submittedName>
        <fullName evidence="3">Uncharacterized protein LOC111495147</fullName>
    </submittedName>
</protein>
<feature type="region of interest" description="Disordered" evidence="1">
    <location>
        <begin position="40"/>
        <end position="64"/>
    </location>
</feature>
<feature type="compositionally biased region" description="Low complexity" evidence="1">
    <location>
        <begin position="188"/>
        <end position="207"/>
    </location>
</feature>
<dbReference type="PANTHER" id="PTHR48238:SF1">
    <property type="entry name" value="(RAPE) HYPOTHETICAL PROTEIN"/>
    <property type="match status" value="1"/>
</dbReference>
<dbReference type="PANTHER" id="PTHR48238">
    <property type="entry name" value="BNACNNG09570D PROTEIN"/>
    <property type="match status" value="1"/>
</dbReference>
<dbReference type="Proteomes" id="UP000504608">
    <property type="component" value="Unplaced"/>
</dbReference>
<evidence type="ECO:0000256" key="1">
    <source>
        <dbReference type="SAM" id="MobiDB-lite"/>
    </source>
</evidence>
<keyword evidence="2" id="KW-1185">Reference proteome</keyword>